<dbReference type="InterPro" id="IPR035979">
    <property type="entry name" value="RBD_domain_sf"/>
</dbReference>
<dbReference type="GO" id="GO:0003723">
    <property type="term" value="F:RNA binding"/>
    <property type="evidence" value="ECO:0007669"/>
    <property type="project" value="UniProtKB-UniRule"/>
</dbReference>
<dbReference type="Gene3D" id="3.30.70.330">
    <property type="match status" value="1"/>
</dbReference>
<name>A0A6J2YLD9_SITOR</name>
<evidence type="ECO:0000256" key="1">
    <source>
        <dbReference type="ARBA" id="ARBA00022603"/>
    </source>
</evidence>
<dbReference type="PROSITE" id="PS50102">
    <property type="entry name" value="RRM"/>
    <property type="match status" value="1"/>
</dbReference>
<comment type="similarity">
    <text evidence="8">Belongs to the class I-like SAM-binding methyltransferase superfamily. RNA M5U methyltransferase family.</text>
</comment>
<dbReference type="PANTHER" id="PTHR45904:SF2">
    <property type="entry name" value="TRNA (URACIL-5-)-METHYLTRANSFERASE HOMOLOG A"/>
    <property type="match status" value="1"/>
</dbReference>
<feature type="region of interest" description="Disordered" evidence="10">
    <location>
        <begin position="110"/>
        <end position="144"/>
    </location>
</feature>
<evidence type="ECO:0000313" key="13">
    <source>
        <dbReference type="RefSeq" id="XP_030764106.1"/>
    </source>
</evidence>
<feature type="binding site" evidence="8">
    <location>
        <position position="484"/>
    </location>
    <ligand>
        <name>S-adenosyl-L-methionine</name>
        <dbReference type="ChEBI" id="CHEBI:59789"/>
    </ligand>
</feature>
<evidence type="ECO:0000313" key="12">
    <source>
        <dbReference type="Proteomes" id="UP000504635"/>
    </source>
</evidence>
<evidence type="ECO:0000259" key="11">
    <source>
        <dbReference type="PROSITE" id="PS50102"/>
    </source>
</evidence>
<keyword evidence="3 8" id="KW-0949">S-adenosyl-L-methionine</keyword>
<dbReference type="AlphaFoldDB" id="A0A6J2YLD9"/>
<accession>A0A6J2YLD9</accession>
<evidence type="ECO:0000256" key="4">
    <source>
        <dbReference type="ARBA" id="ARBA00022884"/>
    </source>
</evidence>
<dbReference type="KEGG" id="soy:115888492"/>
<feature type="binding site" evidence="8">
    <location>
        <position position="435"/>
    </location>
    <ligand>
        <name>S-adenosyl-L-methionine</name>
        <dbReference type="ChEBI" id="CHEBI:59789"/>
    </ligand>
</feature>
<dbReference type="SUPFAM" id="SSF53335">
    <property type="entry name" value="S-adenosyl-L-methionine-dependent methyltransferases"/>
    <property type="match status" value="1"/>
</dbReference>
<comment type="caution">
    <text evidence="8">Lacks conserved residue(s) required for the propagation of feature annotation.</text>
</comment>
<evidence type="ECO:0000256" key="5">
    <source>
        <dbReference type="ARBA" id="ARBA00033763"/>
    </source>
</evidence>
<comment type="catalytic activity">
    <reaction evidence="6">
        <text>uridine(54) in tRNA + S-adenosyl-L-methionine = 5-methyluridine(54) in tRNA + S-adenosyl-L-homocysteine + H(+)</text>
        <dbReference type="Rhea" id="RHEA:42712"/>
        <dbReference type="Rhea" id="RHEA-COMP:10167"/>
        <dbReference type="Rhea" id="RHEA-COMP:10193"/>
        <dbReference type="ChEBI" id="CHEBI:15378"/>
        <dbReference type="ChEBI" id="CHEBI:57856"/>
        <dbReference type="ChEBI" id="CHEBI:59789"/>
        <dbReference type="ChEBI" id="CHEBI:65315"/>
        <dbReference type="ChEBI" id="CHEBI:74447"/>
        <dbReference type="EC" id="2.1.1.35"/>
    </reaction>
    <physiologicalReaction direction="left-to-right" evidence="6">
        <dbReference type="Rhea" id="RHEA:42713"/>
    </physiologicalReaction>
</comment>
<dbReference type="EC" id="2.1.1.35" evidence="5"/>
<sequence>MDNSTEDVKENSDSKDIEVDDPYAYLKRGDFSSENFKIEIKNLPKYYGISEFKKLLNDKLKLNSNKIKVPKRNSPYAFVCFRNDEDRKNAIDIISQHKWKGKQLQATYAKASADPLVKKRHEESDEHRSSKKQKNNDLPQEERIKMSTIPLENVEYEQQLKIKEEEIKSVLKKLGNDLAYHNIELKKWIETQKEKYDGLPCELLNIRYSEQYDGYRNKCEFTIGIDQETNLPTVGFRIGAYVNGVVGVAPIGHLRHIPDSMKKAVEVFQTFVRSSQLKVFNPEFHTGHFRQLCVRCAPDQLMVIVGIHPQDLEKEKISDFQKELIQFFTEGAGKEAKITSLYYQEIVKKNPGESASPATLLWGDKYIYETILGLKFRISPEAFFQINTKAAEILYESAIELAEPSENSTMLDVCCGTGTIGLCFAKKCGQILGLEIVPEAIVDAKENAITNEITNSDFFAGKAEEILGTVCYKATNEDVFAVVDPPRAGLHQKAILQLRKINKINRLIYISCNPNLASKNFLDLGRPMSKTLQGECFVPVKAVAVDLFPHTKHCELVICFKRWDLINTGETK</sequence>
<dbReference type="InParanoid" id="A0A6J2YLD9"/>
<keyword evidence="2 8" id="KW-0808">Transferase</keyword>
<evidence type="ECO:0000256" key="10">
    <source>
        <dbReference type="SAM" id="MobiDB-lite"/>
    </source>
</evidence>
<keyword evidence="4 7" id="KW-0694">RNA-binding</keyword>
<dbReference type="OrthoDB" id="10250660at2759"/>
<dbReference type="CDD" id="cd02440">
    <property type="entry name" value="AdoMet_MTases"/>
    <property type="match status" value="1"/>
</dbReference>
<dbReference type="GO" id="GO:0032259">
    <property type="term" value="P:methylation"/>
    <property type="evidence" value="ECO:0007669"/>
    <property type="project" value="UniProtKB-KW"/>
</dbReference>
<dbReference type="InterPro" id="IPR000504">
    <property type="entry name" value="RRM_dom"/>
</dbReference>
<dbReference type="InterPro" id="IPR030390">
    <property type="entry name" value="MeTrfase_TrmA_AS"/>
</dbReference>
<dbReference type="Gene3D" id="3.40.50.150">
    <property type="entry name" value="Vaccinia Virus protein VP39"/>
    <property type="match status" value="1"/>
</dbReference>
<evidence type="ECO:0000256" key="3">
    <source>
        <dbReference type="ARBA" id="ARBA00022691"/>
    </source>
</evidence>
<dbReference type="Proteomes" id="UP000504635">
    <property type="component" value="Unplaced"/>
</dbReference>
<keyword evidence="12" id="KW-1185">Reference proteome</keyword>
<dbReference type="FunCoup" id="A0A6J2YLD9">
    <property type="interactions" value="1866"/>
</dbReference>
<feature type="active site" description="Nucleophile" evidence="8">
    <location>
        <position position="512"/>
    </location>
</feature>
<keyword evidence="1 8" id="KW-0489">Methyltransferase</keyword>
<dbReference type="InterPro" id="IPR012677">
    <property type="entry name" value="Nucleotide-bd_a/b_plait_sf"/>
</dbReference>
<dbReference type="GO" id="GO:0006396">
    <property type="term" value="P:RNA processing"/>
    <property type="evidence" value="ECO:0007669"/>
    <property type="project" value="InterPro"/>
</dbReference>
<evidence type="ECO:0000256" key="8">
    <source>
        <dbReference type="PROSITE-ProRule" id="PRU01024"/>
    </source>
</evidence>
<dbReference type="InterPro" id="IPR029063">
    <property type="entry name" value="SAM-dependent_MTases_sf"/>
</dbReference>
<feature type="active site" evidence="9">
    <location>
        <position position="512"/>
    </location>
</feature>
<dbReference type="Pfam" id="PF05958">
    <property type="entry name" value="tRNA_U5-meth_tr"/>
    <property type="match status" value="1"/>
</dbReference>
<dbReference type="RefSeq" id="XP_030764106.1">
    <property type="nucleotide sequence ID" value="XM_030908246.1"/>
</dbReference>
<feature type="domain" description="RRM" evidence="11">
    <location>
        <begin position="36"/>
        <end position="111"/>
    </location>
</feature>
<gene>
    <name evidence="13" type="primary">LOC115888492</name>
</gene>
<feature type="binding site" evidence="8">
    <location>
        <position position="385"/>
    </location>
    <ligand>
        <name>S-adenosyl-L-methionine</name>
        <dbReference type="ChEBI" id="CHEBI:59789"/>
    </ligand>
</feature>
<dbReference type="SUPFAM" id="SSF54928">
    <property type="entry name" value="RNA-binding domain, RBD"/>
    <property type="match status" value="1"/>
</dbReference>
<evidence type="ECO:0000256" key="7">
    <source>
        <dbReference type="PROSITE-ProRule" id="PRU00176"/>
    </source>
</evidence>
<evidence type="ECO:0000256" key="2">
    <source>
        <dbReference type="ARBA" id="ARBA00022679"/>
    </source>
</evidence>
<dbReference type="PANTHER" id="PTHR45904">
    <property type="entry name" value="TRNA (URACIL-5-)-METHYLTRANSFERASE"/>
    <property type="match status" value="1"/>
</dbReference>
<dbReference type="GO" id="GO:0030697">
    <property type="term" value="F:tRNA (uracil(54)-C5)-methyltransferase activity, S-adenosyl methionine-dependent"/>
    <property type="evidence" value="ECO:0007669"/>
    <property type="project" value="UniProtKB-EC"/>
</dbReference>
<reference evidence="13" key="1">
    <citation type="submission" date="2025-08" db="UniProtKB">
        <authorList>
            <consortium name="RefSeq"/>
        </authorList>
    </citation>
    <scope>IDENTIFICATION</scope>
    <source>
        <tissue evidence="13">Gonads</tissue>
    </source>
</reference>
<protein>
    <recommendedName>
        <fullName evidence="5">tRNA (uracil(54)-C(5))-methyltransferase</fullName>
        <ecNumber evidence="5">2.1.1.35</ecNumber>
    </recommendedName>
</protein>
<dbReference type="InterPro" id="IPR010280">
    <property type="entry name" value="U5_MeTrfase_fam"/>
</dbReference>
<evidence type="ECO:0000256" key="9">
    <source>
        <dbReference type="PROSITE-ProRule" id="PRU10015"/>
    </source>
</evidence>
<dbReference type="GeneID" id="115888492"/>
<dbReference type="InterPro" id="IPR045850">
    <property type="entry name" value="TRM2_met"/>
</dbReference>
<proteinExistence type="inferred from homology"/>
<organism evidence="12 13">
    <name type="scientific">Sitophilus oryzae</name>
    <name type="common">Rice weevil</name>
    <name type="synonym">Curculio oryzae</name>
    <dbReference type="NCBI Taxonomy" id="7048"/>
    <lineage>
        <taxon>Eukaryota</taxon>
        <taxon>Metazoa</taxon>
        <taxon>Ecdysozoa</taxon>
        <taxon>Arthropoda</taxon>
        <taxon>Hexapoda</taxon>
        <taxon>Insecta</taxon>
        <taxon>Pterygota</taxon>
        <taxon>Neoptera</taxon>
        <taxon>Endopterygota</taxon>
        <taxon>Coleoptera</taxon>
        <taxon>Polyphaga</taxon>
        <taxon>Cucujiformia</taxon>
        <taxon>Curculionidae</taxon>
        <taxon>Dryophthorinae</taxon>
        <taxon>Sitophilus</taxon>
    </lineage>
</organism>
<dbReference type="PROSITE" id="PS51687">
    <property type="entry name" value="SAM_MT_RNA_M5U"/>
    <property type="match status" value="1"/>
</dbReference>
<dbReference type="PROSITE" id="PS01230">
    <property type="entry name" value="TRMA_1"/>
    <property type="match status" value="1"/>
</dbReference>
<feature type="compositionally biased region" description="Basic and acidic residues" evidence="10">
    <location>
        <begin position="116"/>
        <end position="128"/>
    </location>
</feature>
<dbReference type="Gene3D" id="2.40.50.1070">
    <property type="match status" value="1"/>
</dbReference>
<evidence type="ECO:0000256" key="6">
    <source>
        <dbReference type="ARBA" id="ARBA00047278"/>
    </source>
</evidence>